<dbReference type="AlphaFoldDB" id="A0AAV9QZN1"/>
<dbReference type="EMBL" id="JAHHUM010002600">
    <property type="protein sequence ID" value="KAK5602849.1"/>
    <property type="molecule type" value="Genomic_DNA"/>
</dbReference>
<feature type="region of interest" description="Disordered" evidence="1">
    <location>
        <begin position="39"/>
        <end position="62"/>
    </location>
</feature>
<dbReference type="Proteomes" id="UP001311232">
    <property type="component" value="Unassembled WGS sequence"/>
</dbReference>
<evidence type="ECO:0000313" key="2">
    <source>
        <dbReference type="EMBL" id="KAK5602849.1"/>
    </source>
</evidence>
<evidence type="ECO:0000256" key="1">
    <source>
        <dbReference type="SAM" id="MobiDB-lite"/>
    </source>
</evidence>
<proteinExistence type="predicted"/>
<comment type="caution">
    <text evidence="2">The sequence shown here is derived from an EMBL/GenBank/DDBJ whole genome shotgun (WGS) entry which is preliminary data.</text>
</comment>
<protein>
    <submittedName>
        <fullName evidence="2">Uncharacterized protein</fullName>
    </submittedName>
</protein>
<evidence type="ECO:0000313" key="3">
    <source>
        <dbReference type="Proteomes" id="UP001311232"/>
    </source>
</evidence>
<name>A0AAV9QZN1_9TELE</name>
<organism evidence="2 3">
    <name type="scientific">Crenichthys baileyi</name>
    <name type="common">White River springfish</name>
    <dbReference type="NCBI Taxonomy" id="28760"/>
    <lineage>
        <taxon>Eukaryota</taxon>
        <taxon>Metazoa</taxon>
        <taxon>Chordata</taxon>
        <taxon>Craniata</taxon>
        <taxon>Vertebrata</taxon>
        <taxon>Euteleostomi</taxon>
        <taxon>Actinopterygii</taxon>
        <taxon>Neopterygii</taxon>
        <taxon>Teleostei</taxon>
        <taxon>Neoteleostei</taxon>
        <taxon>Acanthomorphata</taxon>
        <taxon>Ovalentaria</taxon>
        <taxon>Atherinomorphae</taxon>
        <taxon>Cyprinodontiformes</taxon>
        <taxon>Goodeidae</taxon>
        <taxon>Crenichthys</taxon>
    </lineage>
</organism>
<reference evidence="2 3" key="1">
    <citation type="submission" date="2021-06" db="EMBL/GenBank/DDBJ databases">
        <authorList>
            <person name="Palmer J.M."/>
        </authorList>
    </citation>
    <scope>NUCLEOTIDE SEQUENCE [LARGE SCALE GENOMIC DNA]</scope>
    <source>
        <strain evidence="2 3">MEX-2019</strain>
        <tissue evidence="2">Muscle</tissue>
    </source>
</reference>
<keyword evidence="3" id="KW-1185">Reference proteome</keyword>
<accession>A0AAV9QZN1</accession>
<feature type="compositionally biased region" description="Low complexity" evidence="1">
    <location>
        <begin position="47"/>
        <end position="60"/>
    </location>
</feature>
<sequence>MTSTVALPMSSTSSPGLLIFVPPEEFEAHLRALAHHIGSSEVQKSHSPPSLSTTPLLQPPRVSTPRAHFSEFASEGVQMGMHRVHLPKFTHKSVQMGMHRVHVFEFACRGVQVNTLLTQLPNFHVPWGVQPFPVAAPRL</sequence>
<gene>
    <name evidence="2" type="ORF">CRENBAI_023458</name>
</gene>